<organism evidence="4 5">
    <name type="scientific">Alteromonas aestuariivivens</name>
    <dbReference type="NCBI Taxonomy" id="1938339"/>
    <lineage>
        <taxon>Bacteria</taxon>
        <taxon>Pseudomonadati</taxon>
        <taxon>Pseudomonadota</taxon>
        <taxon>Gammaproteobacteria</taxon>
        <taxon>Alteromonadales</taxon>
        <taxon>Alteromonadaceae</taxon>
        <taxon>Alteromonas/Salinimonas group</taxon>
        <taxon>Alteromonas</taxon>
    </lineage>
</organism>
<feature type="chain" id="PRO_5017784024" evidence="2">
    <location>
        <begin position="26"/>
        <end position="665"/>
    </location>
</feature>
<dbReference type="OrthoDB" id="4269629at2"/>
<accession>A0A3D8M583</accession>
<dbReference type="SUPFAM" id="SSF82171">
    <property type="entry name" value="DPP6 N-terminal domain-like"/>
    <property type="match status" value="1"/>
</dbReference>
<gene>
    <name evidence="4" type="ORF">DXV75_12150</name>
</gene>
<reference evidence="5" key="1">
    <citation type="submission" date="2018-08" db="EMBL/GenBank/DDBJ databases">
        <authorList>
            <person name="Zhang J."/>
            <person name="Du Z.-J."/>
        </authorList>
    </citation>
    <scope>NUCLEOTIDE SEQUENCE [LARGE SCALE GENOMIC DNA]</scope>
    <source>
        <strain evidence="5">KCTC 52655</strain>
    </source>
</reference>
<name>A0A3D8M583_9ALTE</name>
<dbReference type="Pfam" id="PF00326">
    <property type="entry name" value="Peptidase_S9"/>
    <property type="match status" value="1"/>
</dbReference>
<dbReference type="Proteomes" id="UP000256561">
    <property type="component" value="Unassembled WGS sequence"/>
</dbReference>
<dbReference type="GO" id="GO:0004252">
    <property type="term" value="F:serine-type endopeptidase activity"/>
    <property type="evidence" value="ECO:0007669"/>
    <property type="project" value="TreeGrafter"/>
</dbReference>
<keyword evidence="1" id="KW-0378">Hydrolase</keyword>
<dbReference type="PANTHER" id="PTHR42776">
    <property type="entry name" value="SERINE PEPTIDASE S9 FAMILY MEMBER"/>
    <property type="match status" value="1"/>
</dbReference>
<evidence type="ECO:0000256" key="1">
    <source>
        <dbReference type="ARBA" id="ARBA00022801"/>
    </source>
</evidence>
<evidence type="ECO:0000313" key="5">
    <source>
        <dbReference type="Proteomes" id="UP000256561"/>
    </source>
</evidence>
<dbReference type="Gene3D" id="3.40.50.1820">
    <property type="entry name" value="alpha/beta hydrolase"/>
    <property type="match status" value="1"/>
</dbReference>
<dbReference type="InterPro" id="IPR029058">
    <property type="entry name" value="AB_hydrolase_fold"/>
</dbReference>
<evidence type="ECO:0000259" key="3">
    <source>
        <dbReference type="Pfam" id="PF00326"/>
    </source>
</evidence>
<evidence type="ECO:0000256" key="2">
    <source>
        <dbReference type="SAM" id="SignalP"/>
    </source>
</evidence>
<keyword evidence="2" id="KW-0732">Signal</keyword>
<dbReference type="AlphaFoldDB" id="A0A3D8M583"/>
<protein>
    <submittedName>
        <fullName evidence="4">S9 family peptidase</fullName>
    </submittedName>
</protein>
<feature type="domain" description="Peptidase S9 prolyl oligopeptidase catalytic" evidence="3">
    <location>
        <begin position="445"/>
        <end position="650"/>
    </location>
</feature>
<dbReference type="SUPFAM" id="SSF53474">
    <property type="entry name" value="alpha/beta-Hydrolases"/>
    <property type="match status" value="1"/>
</dbReference>
<dbReference type="Gene3D" id="2.120.10.30">
    <property type="entry name" value="TolB, C-terminal domain"/>
    <property type="match status" value="1"/>
</dbReference>
<dbReference type="PANTHER" id="PTHR42776:SF27">
    <property type="entry name" value="DIPEPTIDYL PEPTIDASE FAMILY MEMBER 6"/>
    <property type="match status" value="1"/>
</dbReference>
<dbReference type="InterPro" id="IPR001375">
    <property type="entry name" value="Peptidase_S9_cat"/>
</dbReference>
<comment type="caution">
    <text evidence="4">The sequence shown here is derived from an EMBL/GenBank/DDBJ whole genome shotgun (WGS) entry which is preliminary data.</text>
</comment>
<dbReference type="RefSeq" id="WP_115593697.1">
    <property type="nucleotide sequence ID" value="NZ_QRHA01000008.1"/>
</dbReference>
<feature type="signal peptide" evidence="2">
    <location>
        <begin position="1"/>
        <end position="25"/>
    </location>
</feature>
<dbReference type="GO" id="GO:0006508">
    <property type="term" value="P:proteolysis"/>
    <property type="evidence" value="ECO:0007669"/>
    <property type="project" value="InterPro"/>
</dbReference>
<dbReference type="InterPro" id="IPR011042">
    <property type="entry name" value="6-blade_b-propeller_TolB-like"/>
</dbReference>
<keyword evidence="5" id="KW-1185">Reference proteome</keyword>
<dbReference type="EMBL" id="QRHA01000008">
    <property type="protein sequence ID" value="RDV24826.1"/>
    <property type="molecule type" value="Genomic_DNA"/>
</dbReference>
<sequence length="665" mass="75428">MKGFLFRNPLIWAGLVVLVITSVQAEDNAQIPSEAFSALPKYQSPKLSPSGERVAFIQNYSGDDAVSVLTTYDFSQDKFFGLLKSDNEKVKINWFRWVNDERLVVSARYESRVRHVRFYETRLYSLNWNDKGSDAINLVDPRRLSATKRSAAHTPQFQDTVVHWLPDDPEHILMAIDVDTPLQPSVYKVNVYKGNMKRLLWGKRKVRDWLADRQGNVRIGISQDNETGETRVLLNDENDWHTLFEYNAMHDKPIFPLGFDLDPNVLYYKAYKGDYKTLYTLNLATGIHTEVYHDPEADIDGGLIYSTKTGEAIGIYHSGAEDGKHFWIDHHGPLLRGLNEALPDFHNALVSFSDDEQKYILGIESDSNPGGYLYGDRSKGSLEPLFNQYPDVDPADLAEHKLVRYSSRDGLEIEGYLTLPKTGQAPFPTIIHPHGGPGARDYSGFDYWTAFFSSRGYAVLRPNFRGSSGYGYEFSQAQMRGWGLQMQDDITDAAQWMIGQGYANPEKMCIVGASYGGYAAMMATVKTPELFSCAVSFAGVSDLERVVYRSRSFTNEEFVKNQIGDDDDDLEKRSPISHVAGIKTPILLLHGEEDRVVHVEQSREMAEELEDLKKPFKYVELESGDHYLSIQRNRHKVFAEMDAFLGLYLGHSHVDVAENKNARVE</sequence>
<evidence type="ECO:0000313" key="4">
    <source>
        <dbReference type="EMBL" id="RDV24826.1"/>
    </source>
</evidence>
<proteinExistence type="predicted"/>